<keyword evidence="4" id="KW-0430">Lectin</keyword>
<feature type="chain" id="PRO_5018709266" evidence="8">
    <location>
        <begin position="21"/>
        <end position="386"/>
    </location>
</feature>
<reference evidence="10" key="2">
    <citation type="submission" date="2025-09" db="UniProtKB">
        <authorList>
            <consortium name="Ensembl"/>
        </authorList>
    </citation>
    <scope>IDENTIFICATION</scope>
</reference>
<evidence type="ECO:0000256" key="4">
    <source>
        <dbReference type="ARBA" id="ARBA00022734"/>
    </source>
</evidence>
<dbReference type="FunFam" id="3.10.100.10:FF:000006">
    <property type="entry name" value="Layilin b"/>
    <property type="match status" value="1"/>
</dbReference>
<dbReference type="PROSITE" id="PS50041">
    <property type="entry name" value="C_TYPE_LECTIN_2"/>
    <property type="match status" value="1"/>
</dbReference>
<organism evidence="10 11">
    <name type="scientific">Cyprinodon variegatus</name>
    <name type="common">Sheepshead minnow</name>
    <dbReference type="NCBI Taxonomy" id="28743"/>
    <lineage>
        <taxon>Eukaryota</taxon>
        <taxon>Metazoa</taxon>
        <taxon>Chordata</taxon>
        <taxon>Craniata</taxon>
        <taxon>Vertebrata</taxon>
        <taxon>Euteleostomi</taxon>
        <taxon>Actinopterygii</taxon>
        <taxon>Neopterygii</taxon>
        <taxon>Teleostei</taxon>
        <taxon>Neoteleostei</taxon>
        <taxon>Acanthomorphata</taxon>
        <taxon>Ovalentaria</taxon>
        <taxon>Atherinomorphae</taxon>
        <taxon>Cyprinodontiformes</taxon>
        <taxon>Cyprinodontidae</taxon>
        <taxon>Cyprinodon</taxon>
    </lineage>
</organism>
<dbReference type="GO" id="GO:0030246">
    <property type="term" value="F:carbohydrate binding"/>
    <property type="evidence" value="ECO:0007669"/>
    <property type="project" value="UniProtKB-KW"/>
</dbReference>
<dbReference type="InterPro" id="IPR051505">
    <property type="entry name" value="C-type_lectin_domain"/>
</dbReference>
<evidence type="ECO:0000313" key="11">
    <source>
        <dbReference type="Proteomes" id="UP000265020"/>
    </source>
</evidence>
<feature type="signal peptide" evidence="8">
    <location>
        <begin position="1"/>
        <end position="20"/>
    </location>
</feature>
<dbReference type="InterPro" id="IPR016187">
    <property type="entry name" value="CTDL_fold"/>
</dbReference>
<reference evidence="10" key="1">
    <citation type="submission" date="2025-08" db="UniProtKB">
        <authorList>
            <consortium name="Ensembl"/>
        </authorList>
    </citation>
    <scope>IDENTIFICATION</scope>
</reference>
<proteinExistence type="predicted"/>
<evidence type="ECO:0000256" key="5">
    <source>
        <dbReference type="ARBA" id="ARBA00022989"/>
    </source>
</evidence>
<sequence length="386" mass="43940">MDFMRLFGTVIAVLFHPGSASKINGQKICRRGTERPCYKASYIQDSRRRLTFEDARQSCRSEGGELLSIETESEQRLIETFIQKLKAGDGDFWIGLRRSPQDYRTGNNNPGCPSQYYWVDGSKAKYRNWNWDEPSCGAEMCVVLYHQPTAPTDEEGHFLFKWNDDNCSAKNNFVCKYREEKIPVLTGDRIIMQPVPTMRPTIPTEGDVRITMGLPGSSVNSLYVSYILYATIPTLLLLLLLAVTGFFCYRHHAKRRKTEGFPSRSKKLIPAAASSSSIQGPYAFSDITKLPHNNLDYRMQAEIMAKYSFPPLQDPQYVDYENVTCSDKETGFVTNDIYETSRTQTRHCSSQAGWVDNEIYGKRLPVCPLMSGNRTVHQEGPMTENC</sequence>
<dbReference type="GeneTree" id="ENSGT00390000001844"/>
<dbReference type="GO" id="GO:0016020">
    <property type="term" value="C:membrane"/>
    <property type="evidence" value="ECO:0007669"/>
    <property type="project" value="UniProtKB-SubCell"/>
</dbReference>
<dbReference type="PANTHER" id="PTHR14789">
    <property type="entry name" value="CHONDROLECTIN VARIANT CHODLFDELTAE"/>
    <property type="match status" value="1"/>
</dbReference>
<dbReference type="PANTHER" id="PTHR14789:SF2">
    <property type="entry name" value="LAYILIN"/>
    <property type="match status" value="1"/>
</dbReference>
<dbReference type="Ensembl" id="ENSCVAT00000023155.1">
    <property type="protein sequence ID" value="ENSCVAP00000015149.1"/>
    <property type="gene ID" value="ENSCVAG00000017896.1"/>
</dbReference>
<evidence type="ECO:0000256" key="6">
    <source>
        <dbReference type="ARBA" id="ARBA00023136"/>
    </source>
</evidence>
<name>A0A3Q2D9M0_CYPVA</name>
<keyword evidence="11" id="KW-1185">Reference proteome</keyword>
<dbReference type="GO" id="GO:0005540">
    <property type="term" value="F:hyaluronic acid binding"/>
    <property type="evidence" value="ECO:0007669"/>
    <property type="project" value="TreeGrafter"/>
</dbReference>
<dbReference type="Pfam" id="PF00059">
    <property type="entry name" value="Lectin_C"/>
    <property type="match status" value="1"/>
</dbReference>
<evidence type="ECO:0000256" key="3">
    <source>
        <dbReference type="ARBA" id="ARBA00022729"/>
    </source>
</evidence>
<evidence type="ECO:0000259" key="9">
    <source>
        <dbReference type="PROSITE" id="PS50041"/>
    </source>
</evidence>
<evidence type="ECO:0000256" key="2">
    <source>
        <dbReference type="ARBA" id="ARBA00022692"/>
    </source>
</evidence>
<dbReference type="Proteomes" id="UP000265020">
    <property type="component" value="Unassembled WGS sequence"/>
</dbReference>
<keyword evidence="2 7" id="KW-0812">Transmembrane</keyword>
<dbReference type="SMART" id="SM00034">
    <property type="entry name" value="CLECT"/>
    <property type="match status" value="1"/>
</dbReference>
<dbReference type="SUPFAM" id="SSF56436">
    <property type="entry name" value="C-type lectin-like"/>
    <property type="match status" value="1"/>
</dbReference>
<evidence type="ECO:0000313" key="10">
    <source>
        <dbReference type="Ensembl" id="ENSCVAP00000015149.1"/>
    </source>
</evidence>
<feature type="transmembrane region" description="Helical" evidence="7">
    <location>
        <begin position="226"/>
        <end position="249"/>
    </location>
</feature>
<dbReference type="InterPro" id="IPR016186">
    <property type="entry name" value="C-type_lectin-like/link_sf"/>
</dbReference>
<feature type="domain" description="C-type lectin" evidence="9">
    <location>
        <begin position="33"/>
        <end position="176"/>
    </location>
</feature>
<dbReference type="Gene3D" id="3.10.100.10">
    <property type="entry name" value="Mannose-Binding Protein A, subunit A"/>
    <property type="match status" value="1"/>
</dbReference>
<keyword evidence="6 7" id="KW-0472">Membrane</keyword>
<evidence type="ECO:0000256" key="8">
    <source>
        <dbReference type="SAM" id="SignalP"/>
    </source>
</evidence>
<comment type="subcellular location">
    <subcellularLocation>
        <location evidence="1">Membrane</location>
        <topology evidence="1">Single-pass type I membrane protein</topology>
    </subcellularLocation>
</comment>
<evidence type="ECO:0000256" key="1">
    <source>
        <dbReference type="ARBA" id="ARBA00004479"/>
    </source>
</evidence>
<protein>
    <submittedName>
        <fullName evidence="10">Layilin b</fullName>
    </submittedName>
</protein>
<dbReference type="AlphaFoldDB" id="A0A3Q2D9M0"/>
<keyword evidence="3 8" id="KW-0732">Signal</keyword>
<keyword evidence="5 7" id="KW-1133">Transmembrane helix</keyword>
<accession>A0A3Q2D9M0</accession>
<evidence type="ECO:0000256" key="7">
    <source>
        <dbReference type="SAM" id="Phobius"/>
    </source>
</evidence>
<dbReference type="InterPro" id="IPR001304">
    <property type="entry name" value="C-type_lectin-like"/>
</dbReference>